<feature type="compositionally biased region" description="Polar residues" evidence="1">
    <location>
        <begin position="39"/>
        <end position="48"/>
    </location>
</feature>
<sequence length="247" mass="27502">MSSLIAAVWTLLEGGRVSSFIWWTRFCTSRDLRAPLDGVTSTEESPAQQEMKEVEETEARRPGEEAEGRVGEGHVLPPWEQHSSVINLPRFDYRTPALLLDRSCSGFLITCPIKREKSATKEAISILEQLCSWSSSHSESLESSDSNVATKKRKISSEENNEEHASSTHKNDLNNVEASYDQNGKETSISHLGAGEMMAKQLDLSLVKLTRTGLILFTFTPNRSISVVNILSRIFQCLGYGDLKKPL</sequence>
<keyword evidence="3" id="KW-1185">Reference proteome</keyword>
<dbReference type="EMBL" id="NMUH01011434">
    <property type="protein sequence ID" value="MQM21695.1"/>
    <property type="molecule type" value="Genomic_DNA"/>
</dbReference>
<protein>
    <submittedName>
        <fullName evidence="2">Uncharacterized protein</fullName>
    </submittedName>
</protein>
<feature type="region of interest" description="Disordered" evidence="1">
    <location>
        <begin position="137"/>
        <end position="175"/>
    </location>
</feature>
<dbReference type="GO" id="GO:0006400">
    <property type="term" value="P:tRNA modification"/>
    <property type="evidence" value="ECO:0007669"/>
    <property type="project" value="InterPro"/>
</dbReference>
<organism evidence="2 3">
    <name type="scientific">Colocasia esculenta</name>
    <name type="common">Wild taro</name>
    <name type="synonym">Arum esculentum</name>
    <dbReference type="NCBI Taxonomy" id="4460"/>
    <lineage>
        <taxon>Eukaryota</taxon>
        <taxon>Viridiplantae</taxon>
        <taxon>Streptophyta</taxon>
        <taxon>Embryophyta</taxon>
        <taxon>Tracheophyta</taxon>
        <taxon>Spermatophyta</taxon>
        <taxon>Magnoliopsida</taxon>
        <taxon>Liliopsida</taxon>
        <taxon>Araceae</taxon>
        <taxon>Aroideae</taxon>
        <taxon>Colocasieae</taxon>
        <taxon>Colocasia</taxon>
    </lineage>
</organism>
<feature type="compositionally biased region" description="Basic and acidic residues" evidence="1">
    <location>
        <begin position="50"/>
        <end position="72"/>
    </location>
</feature>
<reference evidence="2" key="1">
    <citation type="submission" date="2017-07" db="EMBL/GenBank/DDBJ databases">
        <title>Taro Niue Genome Assembly and Annotation.</title>
        <authorList>
            <person name="Atibalentja N."/>
            <person name="Keating K."/>
            <person name="Fields C.J."/>
        </authorList>
    </citation>
    <scope>NUCLEOTIDE SEQUENCE</scope>
    <source>
        <strain evidence="2">Niue_2</strain>
        <tissue evidence="2">Leaf</tissue>
    </source>
</reference>
<dbReference type="PANTHER" id="PTHR13452:SF13">
    <property type="entry name" value="OS02G0672400 PROTEIN"/>
    <property type="match status" value="1"/>
</dbReference>
<gene>
    <name evidence="2" type="ORF">Taro_054738</name>
</gene>
<dbReference type="AlphaFoldDB" id="A0A843XS38"/>
<comment type="caution">
    <text evidence="2">The sequence shown here is derived from an EMBL/GenBank/DDBJ whole genome shotgun (WGS) entry which is preliminary data.</text>
</comment>
<dbReference type="GO" id="GO:0003723">
    <property type="term" value="F:RNA binding"/>
    <property type="evidence" value="ECO:0007669"/>
    <property type="project" value="InterPro"/>
</dbReference>
<dbReference type="Proteomes" id="UP000652761">
    <property type="component" value="Unassembled WGS sequence"/>
</dbReference>
<feature type="compositionally biased region" description="Low complexity" evidence="1">
    <location>
        <begin position="137"/>
        <end position="146"/>
    </location>
</feature>
<evidence type="ECO:0000313" key="3">
    <source>
        <dbReference type="Proteomes" id="UP000652761"/>
    </source>
</evidence>
<name>A0A843XS38_COLES</name>
<proteinExistence type="predicted"/>
<dbReference type="InterPro" id="IPR040183">
    <property type="entry name" value="THUMPD1-like"/>
</dbReference>
<evidence type="ECO:0000256" key="1">
    <source>
        <dbReference type="SAM" id="MobiDB-lite"/>
    </source>
</evidence>
<feature type="region of interest" description="Disordered" evidence="1">
    <location>
        <begin position="37"/>
        <end position="76"/>
    </location>
</feature>
<feature type="compositionally biased region" description="Basic and acidic residues" evidence="1">
    <location>
        <begin position="162"/>
        <end position="172"/>
    </location>
</feature>
<evidence type="ECO:0000313" key="2">
    <source>
        <dbReference type="EMBL" id="MQM21695.1"/>
    </source>
</evidence>
<dbReference type="PANTHER" id="PTHR13452">
    <property type="entry name" value="THUMP DOMAIN CONTAINING PROTEIN 1-RELATED"/>
    <property type="match status" value="1"/>
</dbReference>
<accession>A0A843XS38</accession>
<dbReference type="OrthoDB" id="367221at2759"/>